<evidence type="ECO:0000256" key="3">
    <source>
        <dbReference type="ARBA" id="ARBA00023163"/>
    </source>
</evidence>
<evidence type="ECO:0000256" key="4">
    <source>
        <dbReference type="SAM" id="MobiDB-lite"/>
    </source>
</evidence>
<dbReference type="Pfam" id="PF09339">
    <property type="entry name" value="HTH_IclR"/>
    <property type="match status" value="1"/>
</dbReference>
<organism evidence="7 8">
    <name type="scientific">Xanthobacter autotrophicus</name>
    <dbReference type="NCBI Taxonomy" id="280"/>
    <lineage>
        <taxon>Bacteria</taxon>
        <taxon>Pseudomonadati</taxon>
        <taxon>Pseudomonadota</taxon>
        <taxon>Alphaproteobacteria</taxon>
        <taxon>Hyphomicrobiales</taxon>
        <taxon>Xanthobacteraceae</taxon>
        <taxon>Xanthobacter</taxon>
    </lineage>
</organism>
<evidence type="ECO:0000313" key="7">
    <source>
        <dbReference type="EMBL" id="TLX40866.1"/>
    </source>
</evidence>
<evidence type="ECO:0000313" key="8">
    <source>
        <dbReference type="Proteomes" id="UP000305131"/>
    </source>
</evidence>
<dbReference type="GO" id="GO:0003677">
    <property type="term" value="F:DNA binding"/>
    <property type="evidence" value="ECO:0007669"/>
    <property type="project" value="UniProtKB-KW"/>
</dbReference>
<dbReference type="InterPro" id="IPR050707">
    <property type="entry name" value="HTH_MetabolicPath_Reg"/>
</dbReference>
<evidence type="ECO:0000259" key="5">
    <source>
        <dbReference type="PROSITE" id="PS51077"/>
    </source>
</evidence>
<dbReference type="InterPro" id="IPR036388">
    <property type="entry name" value="WH-like_DNA-bd_sf"/>
</dbReference>
<name>A0A6C1KNF5_XANAU</name>
<dbReference type="GO" id="GO:0045892">
    <property type="term" value="P:negative regulation of DNA-templated transcription"/>
    <property type="evidence" value="ECO:0007669"/>
    <property type="project" value="TreeGrafter"/>
</dbReference>
<accession>A0A6C1KNF5</accession>
<evidence type="ECO:0000259" key="6">
    <source>
        <dbReference type="PROSITE" id="PS51078"/>
    </source>
</evidence>
<dbReference type="PANTHER" id="PTHR30136">
    <property type="entry name" value="HELIX-TURN-HELIX TRANSCRIPTIONAL REGULATOR, ICLR FAMILY"/>
    <property type="match status" value="1"/>
</dbReference>
<dbReference type="Gene3D" id="1.10.10.10">
    <property type="entry name" value="Winged helix-like DNA-binding domain superfamily/Winged helix DNA-binding domain"/>
    <property type="match status" value="1"/>
</dbReference>
<feature type="domain" description="IclR-ED" evidence="6">
    <location>
        <begin position="90"/>
        <end position="272"/>
    </location>
</feature>
<dbReference type="EMBL" id="VAUP01000041">
    <property type="protein sequence ID" value="TLX40866.1"/>
    <property type="molecule type" value="Genomic_DNA"/>
</dbReference>
<keyword evidence="3" id="KW-0804">Transcription</keyword>
<dbReference type="PANTHER" id="PTHR30136:SF24">
    <property type="entry name" value="HTH-TYPE TRANSCRIPTIONAL REPRESSOR ALLR"/>
    <property type="match status" value="1"/>
</dbReference>
<dbReference type="InterPro" id="IPR005471">
    <property type="entry name" value="Tscrpt_reg_IclR_N"/>
</dbReference>
<proteinExistence type="predicted"/>
<dbReference type="InterPro" id="IPR036390">
    <property type="entry name" value="WH_DNA-bd_sf"/>
</dbReference>
<protein>
    <submittedName>
        <fullName evidence="7">IclR family transcriptional regulator</fullName>
    </submittedName>
</protein>
<dbReference type="Proteomes" id="UP000305131">
    <property type="component" value="Unassembled WGS sequence"/>
</dbReference>
<gene>
    <name evidence="7" type="ORF">FBQ73_20640</name>
</gene>
<feature type="domain" description="HTH iclR-type" evidence="5">
    <location>
        <begin position="30"/>
        <end position="89"/>
    </location>
</feature>
<keyword evidence="1" id="KW-0805">Transcription regulation</keyword>
<dbReference type="Pfam" id="PF01614">
    <property type="entry name" value="IclR_C"/>
    <property type="match status" value="1"/>
</dbReference>
<evidence type="ECO:0000256" key="1">
    <source>
        <dbReference type="ARBA" id="ARBA00023015"/>
    </source>
</evidence>
<dbReference type="PROSITE" id="PS51078">
    <property type="entry name" value="ICLR_ED"/>
    <property type="match status" value="1"/>
</dbReference>
<dbReference type="OrthoDB" id="6057486at2"/>
<dbReference type="PROSITE" id="PS51077">
    <property type="entry name" value="HTH_ICLR"/>
    <property type="match status" value="1"/>
</dbReference>
<sequence>MPAGVPTDSVEATKPAPRGRPRTVGAGEGAQTLMRGLDVLEAIADGTTDLAALAARLGTTRTTTHRLAAALVARRYLNFASGDGYSLGPKLLELGFQTRHSMPLHQAARAHLARLAERTLDTVQLGILDEGVVFYIDKVPGQRRFEIRSNMGDRHHVWATGLGKALVLDMTEDQWNGFFGKGRPDDARPSEAARQEWLAQMRTYARNGVAFDLGETEAELRCVAAPIRDASGAIVAAVSVSSITQYMQPERMTDLSHDVRETAAAISAALGWRKGVGTASA</sequence>
<keyword evidence="2" id="KW-0238">DNA-binding</keyword>
<dbReference type="SUPFAM" id="SSF55781">
    <property type="entry name" value="GAF domain-like"/>
    <property type="match status" value="1"/>
</dbReference>
<dbReference type="GO" id="GO:0003700">
    <property type="term" value="F:DNA-binding transcription factor activity"/>
    <property type="evidence" value="ECO:0007669"/>
    <property type="project" value="TreeGrafter"/>
</dbReference>
<dbReference type="InterPro" id="IPR029016">
    <property type="entry name" value="GAF-like_dom_sf"/>
</dbReference>
<dbReference type="AlphaFoldDB" id="A0A6C1KNF5"/>
<dbReference type="Gene3D" id="3.30.450.40">
    <property type="match status" value="1"/>
</dbReference>
<reference evidence="7 8" key="1">
    <citation type="submission" date="2019-05" db="EMBL/GenBank/DDBJ databases">
        <authorList>
            <person name="Zhou X."/>
        </authorList>
    </citation>
    <scope>NUCLEOTIDE SEQUENCE [LARGE SCALE GENOMIC DNA]</scope>
    <source>
        <strain evidence="7 8">DSM 432</strain>
    </source>
</reference>
<dbReference type="SMART" id="SM00346">
    <property type="entry name" value="HTH_ICLR"/>
    <property type="match status" value="1"/>
</dbReference>
<dbReference type="SUPFAM" id="SSF46785">
    <property type="entry name" value="Winged helix' DNA-binding domain"/>
    <property type="match status" value="1"/>
</dbReference>
<feature type="region of interest" description="Disordered" evidence="4">
    <location>
        <begin position="1"/>
        <end position="28"/>
    </location>
</feature>
<evidence type="ECO:0000256" key="2">
    <source>
        <dbReference type="ARBA" id="ARBA00023125"/>
    </source>
</evidence>
<comment type="caution">
    <text evidence="7">The sequence shown here is derived from an EMBL/GenBank/DDBJ whole genome shotgun (WGS) entry which is preliminary data.</text>
</comment>
<dbReference type="InterPro" id="IPR014757">
    <property type="entry name" value="Tscrpt_reg_IclR_C"/>
</dbReference>